<organism evidence="1 2">
    <name type="scientific">Glutamicibacter soli</name>
    <dbReference type="NCBI Taxonomy" id="453836"/>
    <lineage>
        <taxon>Bacteria</taxon>
        <taxon>Bacillati</taxon>
        <taxon>Actinomycetota</taxon>
        <taxon>Actinomycetes</taxon>
        <taxon>Micrococcales</taxon>
        <taxon>Micrococcaceae</taxon>
        <taxon>Glutamicibacter</taxon>
    </lineage>
</organism>
<gene>
    <name evidence="1" type="ORF">GT020_01575</name>
</gene>
<dbReference type="RefSeq" id="WP_047119356.1">
    <property type="nucleotide sequence ID" value="NZ_CM125969.1"/>
</dbReference>
<accession>A0A6L9G2M9</accession>
<dbReference type="AlphaFoldDB" id="A0A6L9G2M9"/>
<name>A0A6L9G2M9_9MICC</name>
<dbReference type="Proteomes" id="UP000477543">
    <property type="component" value="Unassembled WGS sequence"/>
</dbReference>
<sequence length="75" mass="8648">MERLNRSVLLDDKTIRVTVPATAMYDLDQMQKIQREVLGRLGCPACCSGFDIRFDLARRFMVDEDLVVRPMDELA</sequence>
<reference evidence="1 2" key="1">
    <citation type="submission" date="2020-01" db="EMBL/GenBank/DDBJ databases">
        <title>Glutamicibacter soli M275.</title>
        <authorList>
            <person name="Meng X."/>
        </authorList>
    </citation>
    <scope>NUCLEOTIDE SEQUENCE [LARGE SCALE GENOMIC DNA]</scope>
    <source>
        <strain evidence="1 2">M275</strain>
    </source>
</reference>
<evidence type="ECO:0000313" key="2">
    <source>
        <dbReference type="Proteomes" id="UP000477543"/>
    </source>
</evidence>
<comment type="caution">
    <text evidence="1">The sequence shown here is derived from an EMBL/GenBank/DDBJ whole genome shotgun (WGS) entry which is preliminary data.</text>
</comment>
<proteinExistence type="predicted"/>
<dbReference type="EMBL" id="WYDN01000001">
    <property type="protein sequence ID" value="NAZ14760.1"/>
    <property type="molecule type" value="Genomic_DNA"/>
</dbReference>
<evidence type="ECO:0000313" key="1">
    <source>
        <dbReference type="EMBL" id="NAZ14760.1"/>
    </source>
</evidence>
<protein>
    <submittedName>
        <fullName evidence="1">Uncharacterized protein</fullName>
    </submittedName>
</protein>